<evidence type="ECO:0000256" key="12">
    <source>
        <dbReference type="RuleBase" id="RU004158"/>
    </source>
</evidence>
<dbReference type="PRINTS" id="PR01752">
    <property type="entry name" value="UREASE"/>
</dbReference>
<evidence type="ECO:0000256" key="3">
    <source>
        <dbReference type="ARBA" id="ARBA00022723"/>
    </source>
</evidence>
<comment type="PTM">
    <text evidence="7">Carbamylation allows a single lysine to coordinate two nickel ions.</text>
</comment>
<dbReference type="SUPFAM" id="SSF51556">
    <property type="entry name" value="Metallo-dependent hydrolases"/>
    <property type="match status" value="1"/>
</dbReference>
<comment type="pathway">
    <text evidence="1 5">Nitrogen metabolism; urea degradation; CO(2) and NH(3) from urea (urease route): step 1/1.</text>
</comment>
<evidence type="ECO:0000256" key="5">
    <source>
        <dbReference type="HAMAP-Rule" id="MF_01953"/>
    </source>
</evidence>
<dbReference type="Pfam" id="PF00449">
    <property type="entry name" value="Urease_alpha"/>
    <property type="match status" value="1"/>
</dbReference>
<dbReference type="InterPro" id="IPR017950">
    <property type="entry name" value="Urease_AS"/>
</dbReference>
<dbReference type="GO" id="GO:0005737">
    <property type="term" value="C:cytoplasm"/>
    <property type="evidence" value="ECO:0007669"/>
    <property type="project" value="UniProtKB-SubCell"/>
</dbReference>
<feature type="domain" description="Urease" evidence="14">
    <location>
        <begin position="133"/>
        <end position="583"/>
    </location>
</feature>
<evidence type="ECO:0000256" key="1">
    <source>
        <dbReference type="ARBA" id="ARBA00004897"/>
    </source>
</evidence>
<evidence type="ECO:0000256" key="13">
    <source>
        <dbReference type="SAM" id="MobiDB-lite"/>
    </source>
</evidence>
<gene>
    <name evidence="5" type="primary">ureC</name>
    <name evidence="15" type="ORF">B1756_02805</name>
</gene>
<keyword evidence="4 5" id="KW-0378">Hydrolase</keyword>
<comment type="catalytic activity">
    <reaction evidence="5 11">
        <text>urea + 2 H2O + H(+) = hydrogencarbonate + 2 NH4(+)</text>
        <dbReference type="Rhea" id="RHEA:20557"/>
        <dbReference type="ChEBI" id="CHEBI:15377"/>
        <dbReference type="ChEBI" id="CHEBI:15378"/>
        <dbReference type="ChEBI" id="CHEBI:16199"/>
        <dbReference type="ChEBI" id="CHEBI:17544"/>
        <dbReference type="ChEBI" id="CHEBI:28938"/>
        <dbReference type="EC" id="3.5.1.5"/>
    </reaction>
</comment>
<feature type="binding site" evidence="5 8">
    <location>
        <position position="360"/>
    </location>
    <ligand>
        <name>Ni(2+)</name>
        <dbReference type="ChEBI" id="CHEBI:49786"/>
        <label>1</label>
    </ligand>
</feature>
<dbReference type="InterPro" id="IPR006680">
    <property type="entry name" value="Amidohydro-rel"/>
</dbReference>
<feature type="active site" description="Proton donor" evidence="5 9">
    <location>
        <position position="320"/>
    </location>
</feature>
<sequence>MSRDLSRREYTDLFGPTAGDRLRLGDTNLLAKIETDHTVPGEEAVFGGGKTMRDGMGMQSGTTQAEGTLDWAFTNVVILDPVLGVRKGDIGVRNGHIVGVGKAGNPDTMDDVDMVIGSSTDTVPGDGLIATAGALDIHVHFNSPQLVDHALASGVTTMLGGGFGGGATTCTPGPENIKRLLQAAEEWPVNVGVYGKGNSSGPEAIYEQIEAGACGLKLHEDWGSTPAAIDTCLEVADEEDVQVCIHTDTLNESGFVEHTFDAIDGRTIHTFHIEGAGGGHAPDVLELIGHEHMLPSSTNPSMPYTENTFDEHLDMVMVCHHLNPDVPEDVAFAESRIRAETIGAEDVLHDTGAISMMTSDSQAMGRMAEVICRTWQTAHKMKAQRGPLPADEGTGADNARIERYVAKYTINPAITAGIDDDVGSLEPGKLADVVLWKPAFFGIKPEVVIKGGFPVYSQMGEANGSLMTCEPVMARERAGAQGRAKHDLSVTFVSEAAHEDDVGERYDLKTPVRPVRDTRAIEKSDMLHNDHCPDDIEIDPQTFEVQVGEERSSSSTRTQSDDDGEHVTCDPADEIPLAQRYLL</sequence>
<dbReference type="SUPFAM" id="SSF51338">
    <property type="entry name" value="Composite domain of metallo-dependent hydrolases"/>
    <property type="match status" value="1"/>
</dbReference>
<comment type="PTM">
    <text evidence="5">Carboxylation allows a single lysine to coordinate two nickel ions.</text>
</comment>
<dbReference type="PANTHER" id="PTHR43440:SF1">
    <property type="entry name" value="UREASE"/>
    <property type="match status" value="1"/>
</dbReference>
<comment type="subcellular location">
    <subcellularLocation>
        <location evidence="5">Cytoplasm</location>
    </subcellularLocation>
</comment>
<dbReference type="InterPro" id="IPR005848">
    <property type="entry name" value="Urease_asu"/>
</dbReference>
<evidence type="ECO:0000256" key="4">
    <source>
        <dbReference type="ARBA" id="ARBA00022801"/>
    </source>
</evidence>
<dbReference type="NCBIfam" id="NF009686">
    <property type="entry name" value="PRK13207.1"/>
    <property type="match status" value="1"/>
</dbReference>
<dbReference type="Gene3D" id="3.20.20.140">
    <property type="entry name" value="Metal-dependent hydrolases"/>
    <property type="match status" value="1"/>
</dbReference>
<dbReference type="Gene3D" id="2.30.40.10">
    <property type="entry name" value="Urease, subunit C, domain 1"/>
    <property type="match status" value="1"/>
</dbReference>
<accession>A0A2Z2HPE7</accession>
<feature type="binding site" evidence="5 8">
    <location>
        <position position="140"/>
    </location>
    <ligand>
        <name>Ni(2+)</name>
        <dbReference type="ChEBI" id="CHEBI:49786"/>
        <label>1</label>
    </ligand>
</feature>
<dbReference type="InterPro" id="IPR050112">
    <property type="entry name" value="Urease_alpha_subunit"/>
</dbReference>
<dbReference type="InterPro" id="IPR029754">
    <property type="entry name" value="Urease_Ni-bd"/>
</dbReference>
<dbReference type="NCBIfam" id="TIGR01792">
    <property type="entry name" value="urease_alph"/>
    <property type="match status" value="1"/>
</dbReference>
<feature type="binding site" evidence="5 8">
    <location>
        <position position="246"/>
    </location>
    <ligand>
        <name>Ni(2+)</name>
        <dbReference type="ChEBI" id="CHEBI:49786"/>
        <label>2</label>
    </ligand>
</feature>
<dbReference type="PROSITE" id="PS00145">
    <property type="entry name" value="UREASE_2"/>
    <property type="match status" value="1"/>
</dbReference>
<dbReference type="GO" id="GO:0009039">
    <property type="term" value="F:urease activity"/>
    <property type="evidence" value="ECO:0007669"/>
    <property type="project" value="UniProtKB-UniRule"/>
</dbReference>
<evidence type="ECO:0000256" key="2">
    <source>
        <dbReference type="ARBA" id="ARBA00022596"/>
    </source>
</evidence>
<comment type="cofactor">
    <cofactor evidence="5 8 11">
        <name>Ni cation</name>
        <dbReference type="ChEBI" id="CHEBI:25516"/>
    </cofactor>
    <text evidence="5 8 11">Binds 2 nickel ions per subunit.</text>
</comment>
<evidence type="ECO:0000256" key="7">
    <source>
        <dbReference type="PIRSR" id="PIRSR611612-50"/>
    </source>
</evidence>
<dbReference type="CDD" id="cd00375">
    <property type="entry name" value="Urease_alpha"/>
    <property type="match status" value="1"/>
</dbReference>
<feature type="binding site" evidence="5 10">
    <location>
        <position position="219"/>
    </location>
    <ligand>
        <name>substrate</name>
    </ligand>
</feature>
<feature type="binding site" evidence="5 8">
    <location>
        <position position="138"/>
    </location>
    <ligand>
        <name>Ni(2+)</name>
        <dbReference type="ChEBI" id="CHEBI:49786"/>
        <label>1</label>
    </ligand>
</feature>
<keyword evidence="2 5" id="KW-0533">Nickel</keyword>
<organism evidence="15 16">
    <name type="scientific">Natrarchaeobaculum aegyptiacum</name>
    <dbReference type="NCBI Taxonomy" id="745377"/>
    <lineage>
        <taxon>Archaea</taxon>
        <taxon>Methanobacteriati</taxon>
        <taxon>Methanobacteriota</taxon>
        <taxon>Stenosarchaea group</taxon>
        <taxon>Halobacteria</taxon>
        <taxon>Halobacteriales</taxon>
        <taxon>Natrialbaceae</taxon>
        <taxon>Natrarchaeobaculum</taxon>
    </lineage>
</organism>
<feature type="binding site" description="via carbamate group" evidence="5 8">
    <location>
        <position position="217"/>
    </location>
    <ligand>
        <name>Ni(2+)</name>
        <dbReference type="ChEBI" id="CHEBI:49786"/>
        <label>2</label>
    </ligand>
</feature>
<dbReference type="KEGG" id="naj:B1756_02805"/>
<feature type="binding site" evidence="5 8">
    <location>
        <position position="272"/>
    </location>
    <ligand>
        <name>Ni(2+)</name>
        <dbReference type="ChEBI" id="CHEBI:49786"/>
        <label>2</label>
    </ligand>
</feature>
<reference evidence="16" key="1">
    <citation type="submission" date="2017-02" db="EMBL/GenBank/DDBJ databases">
        <title>Natronthermophilus aegyptiacus gen. nov.,sp. nov., an aerobic, extremely halophilic alkalithermophilic archaeon isolated from the athalassohaline Wadi An Natrun, Egypt.</title>
        <authorList>
            <person name="Zhao B."/>
        </authorList>
    </citation>
    <scope>NUCLEOTIDE SEQUENCE [LARGE SCALE GENOMIC DNA]</scope>
    <source>
        <strain evidence="16">JW/NM-HA 15</strain>
    </source>
</reference>
<keyword evidence="3 5" id="KW-0479">Metal-binding</keyword>
<dbReference type="EMBL" id="CP019893">
    <property type="protein sequence ID" value="ARS88792.1"/>
    <property type="molecule type" value="Genomic_DNA"/>
</dbReference>
<comment type="subunit">
    <text evidence="5">Heterotrimer of UreA (gamma), UreB (beta) and UreC (alpha) subunits. Three heterotrimers associate to form the active enzyme.</text>
</comment>
<evidence type="ECO:0000259" key="14">
    <source>
        <dbReference type="PROSITE" id="PS51368"/>
    </source>
</evidence>
<dbReference type="PROSITE" id="PS51368">
    <property type="entry name" value="UREASE_3"/>
    <property type="match status" value="1"/>
</dbReference>
<evidence type="ECO:0000313" key="15">
    <source>
        <dbReference type="EMBL" id="ARS88792.1"/>
    </source>
</evidence>
<feature type="modified residue" description="N6-carboxylysine" evidence="5 7">
    <location>
        <position position="217"/>
    </location>
</feature>
<dbReference type="HAMAP" id="MF_01953">
    <property type="entry name" value="Urease_alpha"/>
    <property type="match status" value="1"/>
</dbReference>
<keyword evidence="5" id="KW-0963">Cytoplasm</keyword>
<keyword evidence="16" id="KW-1185">Reference proteome</keyword>
<comment type="similarity">
    <text evidence="5 12">Belongs to the metallo-dependent hydrolases superfamily. Urease alpha subunit family.</text>
</comment>
<dbReference type="GO" id="GO:0016151">
    <property type="term" value="F:nickel cation binding"/>
    <property type="evidence" value="ECO:0007669"/>
    <property type="project" value="UniProtKB-UniRule"/>
</dbReference>
<evidence type="ECO:0000256" key="9">
    <source>
        <dbReference type="PIRSR" id="PIRSR611612-52"/>
    </source>
</evidence>
<dbReference type="PANTHER" id="PTHR43440">
    <property type="entry name" value="UREASE"/>
    <property type="match status" value="1"/>
</dbReference>
<dbReference type="InterPro" id="IPR011612">
    <property type="entry name" value="Urease_alpha_N_dom"/>
</dbReference>
<dbReference type="Proteomes" id="UP000250088">
    <property type="component" value="Chromosome"/>
</dbReference>
<evidence type="ECO:0000256" key="11">
    <source>
        <dbReference type="RuleBase" id="RU000510"/>
    </source>
</evidence>
<dbReference type="GeneID" id="32892974"/>
<evidence type="ECO:0000256" key="6">
    <source>
        <dbReference type="NCBIfam" id="TIGR01792"/>
    </source>
</evidence>
<dbReference type="EC" id="3.5.1.5" evidence="5 6"/>
<evidence type="ECO:0000313" key="16">
    <source>
        <dbReference type="Proteomes" id="UP000250088"/>
    </source>
</evidence>
<dbReference type="InterPro" id="IPR032466">
    <property type="entry name" value="Metal_Hydrolase"/>
</dbReference>
<dbReference type="RefSeq" id="WP_086887177.1">
    <property type="nucleotide sequence ID" value="NZ_CP019893.1"/>
</dbReference>
<dbReference type="Pfam" id="PF01979">
    <property type="entry name" value="Amidohydro_1"/>
    <property type="match status" value="1"/>
</dbReference>
<feature type="binding site" description="via carbamate group" evidence="5 8">
    <location>
        <position position="217"/>
    </location>
    <ligand>
        <name>Ni(2+)</name>
        <dbReference type="ChEBI" id="CHEBI:49786"/>
        <label>1</label>
    </ligand>
</feature>
<name>A0A2Z2HPE7_9EURY</name>
<dbReference type="InterPro" id="IPR011059">
    <property type="entry name" value="Metal-dep_hydrolase_composite"/>
</dbReference>
<proteinExistence type="inferred from homology"/>
<dbReference type="InterPro" id="IPR017951">
    <property type="entry name" value="Urease_asu_c"/>
</dbReference>
<dbReference type="OrthoDB" id="42542at2157"/>
<dbReference type="AlphaFoldDB" id="A0A2Z2HPE7"/>
<dbReference type="GO" id="GO:0043419">
    <property type="term" value="P:urea catabolic process"/>
    <property type="evidence" value="ECO:0007669"/>
    <property type="project" value="UniProtKB-UniRule"/>
</dbReference>
<dbReference type="UniPathway" id="UPA00258">
    <property type="reaction ID" value="UER00370"/>
</dbReference>
<protein>
    <recommendedName>
        <fullName evidence="5 6">Urease subunit alpha</fullName>
        <ecNumber evidence="5 6">3.5.1.5</ecNumber>
    </recommendedName>
    <alternativeName>
        <fullName evidence="5">Urea amidohydrolase subunit alpha</fullName>
    </alternativeName>
</protein>
<dbReference type="PROSITE" id="PS01120">
    <property type="entry name" value="UREASE_1"/>
    <property type="match status" value="1"/>
</dbReference>
<feature type="region of interest" description="Disordered" evidence="13">
    <location>
        <begin position="545"/>
        <end position="570"/>
    </location>
</feature>
<evidence type="ECO:0000256" key="8">
    <source>
        <dbReference type="PIRSR" id="PIRSR611612-51"/>
    </source>
</evidence>
<evidence type="ECO:0000256" key="10">
    <source>
        <dbReference type="PROSITE-ProRule" id="PRU00700"/>
    </source>
</evidence>